<dbReference type="GO" id="GO:0012505">
    <property type="term" value="C:endomembrane system"/>
    <property type="evidence" value="ECO:0007669"/>
    <property type="project" value="UniProtKB-SubCell"/>
</dbReference>
<evidence type="ECO:0000256" key="18">
    <source>
        <dbReference type="PIRNR" id="PIRNR000619"/>
    </source>
</evidence>
<feature type="region of interest" description="Disordered" evidence="21">
    <location>
        <begin position="1283"/>
        <end position="1303"/>
    </location>
</feature>
<keyword evidence="16" id="KW-0325">Glycoprotein</keyword>
<evidence type="ECO:0000256" key="21">
    <source>
        <dbReference type="SAM" id="MobiDB-lite"/>
    </source>
</evidence>
<keyword evidence="9 18" id="KW-0418">Kinase</keyword>
<feature type="binding site" evidence="19 20">
    <location>
        <position position="783"/>
    </location>
    <ligand>
        <name>ATP</name>
        <dbReference type="ChEBI" id="CHEBI:30616"/>
    </ligand>
</feature>
<evidence type="ECO:0000256" key="10">
    <source>
        <dbReference type="ARBA" id="ARBA00022840"/>
    </source>
</evidence>
<keyword evidence="8 18" id="KW-0547">Nucleotide-binding</keyword>
<dbReference type="PANTHER" id="PTHR24416">
    <property type="entry name" value="TYROSINE-PROTEIN KINASE RECEPTOR"/>
    <property type="match status" value="1"/>
</dbReference>
<dbReference type="InterPro" id="IPR017441">
    <property type="entry name" value="Protein_kinase_ATP_BS"/>
</dbReference>
<dbReference type="SUPFAM" id="SSF56112">
    <property type="entry name" value="Protein kinase-like (PK-like)"/>
    <property type="match status" value="1"/>
</dbReference>
<comment type="caution">
    <text evidence="25">The sequence shown here is derived from an EMBL/GenBank/DDBJ whole genome shotgun (WGS) entry which is preliminary data.</text>
</comment>
<dbReference type="GO" id="GO:0009966">
    <property type="term" value="P:regulation of signal transduction"/>
    <property type="evidence" value="ECO:0007669"/>
    <property type="project" value="UniProtKB-ARBA"/>
</dbReference>
<feature type="chain" id="PRO_5021724967" description="Receptor protein-tyrosine kinase" evidence="23">
    <location>
        <begin position="26"/>
        <end position="1444"/>
    </location>
</feature>
<dbReference type="InterPro" id="IPR044912">
    <property type="entry name" value="Egfr_JX_dom"/>
</dbReference>
<dbReference type="Gene3D" id="3.30.200.20">
    <property type="entry name" value="Phosphorylase Kinase, domain 1"/>
    <property type="match status" value="1"/>
</dbReference>
<keyword evidence="15 18" id="KW-0675">Receptor</keyword>
<keyword evidence="13 18" id="KW-0829">Tyrosine-protein kinase</keyword>
<feature type="compositionally biased region" description="Basic and acidic residues" evidence="21">
    <location>
        <begin position="1290"/>
        <end position="1303"/>
    </location>
</feature>
<dbReference type="InterPro" id="IPR032778">
    <property type="entry name" value="GF_recep_IV"/>
</dbReference>
<dbReference type="GO" id="GO:0038131">
    <property type="term" value="F:neuregulin receptor activity"/>
    <property type="evidence" value="ECO:0007669"/>
    <property type="project" value="TreeGrafter"/>
</dbReference>
<comment type="subcellular location">
    <subcellularLocation>
        <location evidence="1">Endomembrane system</location>
    </subcellularLocation>
    <subcellularLocation>
        <location evidence="2">Membrane</location>
        <topology evidence="2">Single-pass type I membrane protein</topology>
    </subcellularLocation>
</comment>
<dbReference type="Gene3D" id="2.10.220.10">
    <property type="entry name" value="Hormone Receptor, Insulin-like Growth Factor Receptor 1, Chain A, domain 2"/>
    <property type="match status" value="2"/>
</dbReference>
<dbReference type="InterPro" id="IPR050122">
    <property type="entry name" value="RTK"/>
</dbReference>
<dbReference type="PROSITE" id="PS50011">
    <property type="entry name" value="PROTEIN_KINASE_DOM"/>
    <property type="match status" value="1"/>
</dbReference>
<proteinExistence type="inferred from homology"/>
<dbReference type="GO" id="GO:0005524">
    <property type="term" value="F:ATP binding"/>
    <property type="evidence" value="ECO:0007669"/>
    <property type="project" value="UniProtKB-UniRule"/>
</dbReference>
<evidence type="ECO:0000256" key="2">
    <source>
        <dbReference type="ARBA" id="ARBA00004479"/>
    </source>
</evidence>
<dbReference type="FunFam" id="1.10.510.10:FF:000027">
    <property type="entry name" value="Receptor protein-tyrosine kinase"/>
    <property type="match status" value="1"/>
</dbReference>
<protein>
    <recommendedName>
        <fullName evidence="3 18">Receptor protein-tyrosine kinase</fullName>
        <ecNumber evidence="3 18">2.7.10.1</ecNumber>
    </recommendedName>
</protein>
<organism evidence="25 26">
    <name type="scientific">Bagarius yarrelli</name>
    <name type="common">Goonch</name>
    <name type="synonym">Bagrus yarrelli</name>
    <dbReference type="NCBI Taxonomy" id="175774"/>
    <lineage>
        <taxon>Eukaryota</taxon>
        <taxon>Metazoa</taxon>
        <taxon>Chordata</taxon>
        <taxon>Craniata</taxon>
        <taxon>Vertebrata</taxon>
        <taxon>Euteleostomi</taxon>
        <taxon>Actinopterygii</taxon>
        <taxon>Neopterygii</taxon>
        <taxon>Teleostei</taxon>
        <taxon>Ostariophysi</taxon>
        <taxon>Siluriformes</taxon>
        <taxon>Sisoridae</taxon>
        <taxon>Sisorinae</taxon>
        <taxon>Bagarius</taxon>
    </lineage>
</organism>
<accession>A0A556U0I8</accession>
<dbReference type="Pfam" id="PF01030">
    <property type="entry name" value="Recep_L_domain"/>
    <property type="match status" value="3"/>
</dbReference>
<keyword evidence="14" id="KW-1015">Disulfide bond</keyword>
<evidence type="ECO:0000256" key="17">
    <source>
        <dbReference type="ARBA" id="ARBA00051243"/>
    </source>
</evidence>
<evidence type="ECO:0000256" key="13">
    <source>
        <dbReference type="ARBA" id="ARBA00023137"/>
    </source>
</evidence>
<feature type="binding site" evidence="19">
    <location>
        <begin position="756"/>
        <end position="764"/>
    </location>
    <ligand>
        <name>ATP</name>
        <dbReference type="ChEBI" id="CHEBI:30616"/>
    </ligand>
</feature>
<evidence type="ECO:0000256" key="3">
    <source>
        <dbReference type="ARBA" id="ARBA00011902"/>
    </source>
</evidence>
<comment type="similarity">
    <text evidence="18">Belongs to the protein kinase superfamily. Tyr protein kinase family. EGF receptor subfamily.</text>
</comment>
<keyword evidence="12 18" id="KW-0472">Membrane</keyword>
<feature type="compositionally biased region" description="Basic and acidic residues" evidence="21">
    <location>
        <begin position="1315"/>
        <end position="1334"/>
    </location>
</feature>
<dbReference type="PIRSF" id="PIRSF000619">
    <property type="entry name" value="TyrPK_EGF-R"/>
    <property type="match status" value="1"/>
</dbReference>
<evidence type="ECO:0000313" key="26">
    <source>
        <dbReference type="Proteomes" id="UP000319801"/>
    </source>
</evidence>
<dbReference type="SUPFAM" id="SSF57184">
    <property type="entry name" value="Growth factor receptor domain"/>
    <property type="match status" value="1"/>
</dbReference>
<dbReference type="PRINTS" id="PR00109">
    <property type="entry name" value="TYRKINASE"/>
</dbReference>
<dbReference type="SUPFAM" id="SSF52058">
    <property type="entry name" value="L domain-like"/>
    <property type="match status" value="3"/>
</dbReference>
<keyword evidence="7 23" id="KW-0732">Signal</keyword>
<dbReference type="GO" id="GO:0009925">
    <property type="term" value="C:basal plasma membrane"/>
    <property type="evidence" value="ECO:0007669"/>
    <property type="project" value="TreeGrafter"/>
</dbReference>
<feature type="signal peptide" evidence="23">
    <location>
        <begin position="1"/>
        <end position="25"/>
    </location>
</feature>
<keyword evidence="5 18" id="KW-0808">Transferase</keyword>
<dbReference type="GO" id="GO:0038132">
    <property type="term" value="F:neuregulin binding"/>
    <property type="evidence" value="ECO:0007669"/>
    <property type="project" value="TreeGrafter"/>
</dbReference>
<dbReference type="SMART" id="SM00261">
    <property type="entry name" value="FU"/>
    <property type="match status" value="4"/>
</dbReference>
<dbReference type="PANTHER" id="PTHR24416:SF88">
    <property type="entry name" value="RECEPTOR TYROSINE-PROTEIN KINASE ERBB-3"/>
    <property type="match status" value="1"/>
</dbReference>
<dbReference type="InterPro" id="IPR000494">
    <property type="entry name" value="Rcpt_L-dom"/>
</dbReference>
<dbReference type="FunFam" id="3.30.200.20:FF:000276">
    <property type="entry name" value="Receptor tyrosine-protein kinase erbB-3"/>
    <property type="match status" value="1"/>
</dbReference>
<feature type="region of interest" description="Disordered" evidence="21">
    <location>
        <begin position="1315"/>
        <end position="1341"/>
    </location>
</feature>
<evidence type="ECO:0000256" key="22">
    <source>
        <dbReference type="SAM" id="Phobius"/>
    </source>
</evidence>
<dbReference type="InterPro" id="IPR011009">
    <property type="entry name" value="Kinase-like_dom_sf"/>
</dbReference>
<evidence type="ECO:0000256" key="6">
    <source>
        <dbReference type="ARBA" id="ARBA00022692"/>
    </source>
</evidence>
<evidence type="ECO:0000256" key="9">
    <source>
        <dbReference type="ARBA" id="ARBA00022777"/>
    </source>
</evidence>
<name>A0A556U0I8_BAGYA</name>
<dbReference type="Gene3D" id="3.80.20.20">
    <property type="entry name" value="Receptor L-domain"/>
    <property type="match status" value="3"/>
</dbReference>
<evidence type="ECO:0000256" key="1">
    <source>
        <dbReference type="ARBA" id="ARBA00004308"/>
    </source>
</evidence>
<dbReference type="InterPro" id="IPR009030">
    <property type="entry name" value="Growth_fac_rcpt_cys_sf"/>
</dbReference>
<evidence type="ECO:0000256" key="5">
    <source>
        <dbReference type="ARBA" id="ARBA00022679"/>
    </source>
</evidence>
<dbReference type="Gene3D" id="6.10.250.2930">
    <property type="match status" value="1"/>
</dbReference>
<dbReference type="Proteomes" id="UP000319801">
    <property type="component" value="Unassembled WGS sequence"/>
</dbReference>
<dbReference type="GO" id="GO:0004714">
    <property type="term" value="F:transmembrane receptor protein tyrosine kinase activity"/>
    <property type="evidence" value="ECO:0007669"/>
    <property type="project" value="UniProtKB-EC"/>
</dbReference>
<dbReference type="FunFam" id="2.10.220.10:FF:000002">
    <property type="entry name" value="Receptor protein-tyrosine kinase"/>
    <property type="match status" value="1"/>
</dbReference>
<dbReference type="EMBL" id="VCAZ01000034">
    <property type="protein sequence ID" value="TSL61272.1"/>
    <property type="molecule type" value="Genomic_DNA"/>
</dbReference>
<gene>
    <name evidence="25" type="ORF">Baya_6543</name>
</gene>
<dbReference type="GO" id="GO:0043235">
    <property type="term" value="C:receptor complex"/>
    <property type="evidence" value="ECO:0007669"/>
    <property type="project" value="TreeGrafter"/>
</dbReference>
<dbReference type="CDD" id="cd00064">
    <property type="entry name" value="FU"/>
    <property type="match status" value="2"/>
</dbReference>
<evidence type="ECO:0000256" key="20">
    <source>
        <dbReference type="PROSITE-ProRule" id="PRU10141"/>
    </source>
</evidence>
<sequence length="1444" mass="161185">MCASSQDEMRLQVFALLLLSLQGAAVRSPQVCPGTKNGLSFTESSVQHYNNLKERYSGCEIIIGNLEITLMDRDFNFSFLETVREVTGYVLIATNQFHRLPLEQLRVIRGSTLYDKEWALSVFLNFNGKDGLEDLGLTHLTEILVGGVKIVNNKYLSYAPWINWQDIVKDSSALIDISDNGQKVCPGTKNGLSFTESSVQHYNNLKERYSGCEIIIGNLEITLMESDFNFSFLETVREVTGYVLIATNQFRRLPLEQLRVIRGSTLYDKEWALSVFLNFDGQDGLEDLGLTHLTVTKTVCAPQCHGRCFGPSPQHCCNAECAGGCTGPKETDCFSHIYNKHTFQLEPNPDAMYQYGSICLKKCPVCEGTDPSKSNRQTVDSSNIDSFINCTNIQGSLHFLVMGINGDVYNKIPPLDPEKLSVFNTVREITGILNIQSWPAELKDLSVFSNLTTIRGRSLSVPFSLLVMKVDSLTSLGLRSLREISDGSVYISNNTNLCYQHTVKWQQIFTGSQVKRRRQLNDIKFNKSPSQCEAEGHVCDPLCSNSGCWGSGPEQCLSCRNYSRHHTCVAQCNIFSGEPREYAGPAGECRACHPECLPQEGKETCRGEGADKCLACANLMDGPHCVSSCPYGVTGERGQIVFKYPDSTGHCQTCHPNCTSGCTGPSLRDCMDARLTADSPHTAAIVSGVLAGLIVCLAIVAMALLYRRSLAIRRKRKLRRYLQSGESIEPLDPGEKGTKVHARILKSSELRKSKLLGSGVFGTVHKGFWIPEGDSVKIPVAIKTIQDRSGHHAFTEITDHMLSMGSLDHPYIVRLLGICPGQSLQLVTQLTNHGSLLQYLRQNANNLDPQRLLNWCVQIAKGMYYLEEHGMVHRNLAARNVLLKSDYIVQVSDFGVADLLYPDDKKYVYKTPIKWMALESILFRRYTHQSDVWSYGVTVWEMMSHGAEPYSSMHPNDVPRLLEKGERLAQPQICTIDVYMVMVKCKPTFKELANEFTRMARDPLRYLVVKKDLNNAVANENHLREPRLVEADLESEDDEVLDDGFSTPTLHMSPSRSHSRMRIGSYRSPSGQSVPVGYLPMSSSAGDDLRQLWSQRNRLGSARTTSESSEGRGTMVDGEICDIISQTGSLRRGYSRGDSAYLSNCAFVTSDPFSPGIEVDVEDPDGYILPRNAYDSGKDALVTRSSSRASLRHIRASGNSKSQLHAIPDQLQEYELMNKQPSVRPPLPEEENGNVSANFPVSRQSACADPVIRSNSFLPHETVQTPDTDDESEDKLVSVVTDNAGASNEAPHEDNADTERQPRKAVVEYEYMDIRNDSTSEKAHSSLRDSRDNGIYRNTCDLSSLKGNKKRRRRTDEDADVTEQPVEYEDMNSCERVCSSDARLEYQNFPAKGRMLSGEEPHRVKMRAFGGMCNGMDENSGNMSFDNPDYWHSRLFHKPDAVCT</sequence>
<dbReference type="InterPro" id="IPR000719">
    <property type="entry name" value="Prot_kinase_dom"/>
</dbReference>
<dbReference type="InterPro" id="IPR006211">
    <property type="entry name" value="Furin-like_Cys-rich_dom"/>
</dbReference>
<evidence type="ECO:0000256" key="7">
    <source>
        <dbReference type="ARBA" id="ARBA00022729"/>
    </source>
</evidence>
<evidence type="ECO:0000256" key="23">
    <source>
        <dbReference type="SAM" id="SignalP"/>
    </source>
</evidence>
<evidence type="ECO:0000256" key="8">
    <source>
        <dbReference type="ARBA" id="ARBA00022741"/>
    </source>
</evidence>
<dbReference type="InterPro" id="IPR001245">
    <property type="entry name" value="Ser-Thr/Tyr_kinase_cat_dom"/>
</dbReference>
<dbReference type="GO" id="GO:0007169">
    <property type="term" value="P:cell surface receptor protein tyrosine kinase signaling pathway"/>
    <property type="evidence" value="ECO:0007669"/>
    <property type="project" value="UniProtKB-UniRule"/>
</dbReference>
<evidence type="ECO:0000256" key="11">
    <source>
        <dbReference type="ARBA" id="ARBA00022989"/>
    </source>
</evidence>
<keyword evidence="11 22" id="KW-1133">Transmembrane helix</keyword>
<dbReference type="OrthoDB" id="6219513at2759"/>
<evidence type="ECO:0000259" key="24">
    <source>
        <dbReference type="PROSITE" id="PS50011"/>
    </source>
</evidence>
<dbReference type="InterPro" id="IPR016245">
    <property type="entry name" value="Tyr_kinase_EGF/ERB/XmrK_rcpt"/>
</dbReference>
<keyword evidence="26" id="KW-1185">Reference proteome</keyword>
<keyword evidence="6 22" id="KW-0812">Transmembrane</keyword>
<evidence type="ECO:0000256" key="16">
    <source>
        <dbReference type="ARBA" id="ARBA00023180"/>
    </source>
</evidence>
<feature type="domain" description="Protein kinase" evidence="24">
    <location>
        <begin position="750"/>
        <end position="1028"/>
    </location>
</feature>
<dbReference type="Pfam" id="PF07714">
    <property type="entry name" value="PK_Tyr_Ser-Thr"/>
    <property type="match status" value="1"/>
</dbReference>
<keyword evidence="10 18" id="KW-0067">ATP-binding</keyword>
<evidence type="ECO:0000256" key="19">
    <source>
        <dbReference type="PIRSR" id="PIRSR000619-2"/>
    </source>
</evidence>
<dbReference type="InterPro" id="IPR036941">
    <property type="entry name" value="Rcpt_L-dom_sf"/>
</dbReference>
<evidence type="ECO:0000256" key="12">
    <source>
        <dbReference type="ARBA" id="ARBA00023136"/>
    </source>
</evidence>
<dbReference type="Pfam" id="PF00757">
    <property type="entry name" value="Furin-like"/>
    <property type="match status" value="1"/>
</dbReference>
<dbReference type="PROSITE" id="PS00107">
    <property type="entry name" value="PROTEIN_KINASE_ATP"/>
    <property type="match status" value="1"/>
</dbReference>
<evidence type="ECO:0000256" key="4">
    <source>
        <dbReference type="ARBA" id="ARBA00022553"/>
    </source>
</evidence>
<dbReference type="Gene3D" id="1.10.510.10">
    <property type="entry name" value="Transferase(Phosphotransferase) domain 1"/>
    <property type="match status" value="1"/>
</dbReference>
<evidence type="ECO:0000256" key="15">
    <source>
        <dbReference type="ARBA" id="ARBA00023170"/>
    </source>
</evidence>
<feature type="transmembrane region" description="Helical" evidence="22">
    <location>
        <begin position="684"/>
        <end position="706"/>
    </location>
</feature>
<dbReference type="GO" id="GO:0008284">
    <property type="term" value="P:positive regulation of cell population proliferation"/>
    <property type="evidence" value="ECO:0007669"/>
    <property type="project" value="TreeGrafter"/>
</dbReference>
<keyword evidence="4" id="KW-0597">Phosphoprotein</keyword>
<dbReference type="GO" id="GO:0043066">
    <property type="term" value="P:negative regulation of apoptotic process"/>
    <property type="evidence" value="ECO:0007669"/>
    <property type="project" value="TreeGrafter"/>
</dbReference>
<evidence type="ECO:0000313" key="25">
    <source>
        <dbReference type="EMBL" id="TSL61272.1"/>
    </source>
</evidence>
<comment type="catalytic activity">
    <reaction evidence="17">
        <text>L-tyrosyl-[protein] + ATP = O-phospho-L-tyrosyl-[protein] + ADP + H(+)</text>
        <dbReference type="Rhea" id="RHEA:10596"/>
        <dbReference type="Rhea" id="RHEA-COMP:10136"/>
        <dbReference type="Rhea" id="RHEA-COMP:20101"/>
        <dbReference type="ChEBI" id="CHEBI:15378"/>
        <dbReference type="ChEBI" id="CHEBI:30616"/>
        <dbReference type="ChEBI" id="CHEBI:46858"/>
        <dbReference type="ChEBI" id="CHEBI:61978"/>
        <dbReference type="ChEBI" id="CHEBI:456216"/>
        <dbReference type="EC" id="2.7.10.1"/>
    </reaction>
</comment>
<reference evidence="25 26" key="1">
    <citation type="journal article" date="2019" name="Genome Biol. Evol.">
        <title>Whole-Genome Sequencing of the Giant Devil Catfish, Bagarius yarrelli.</title>
        <authorList>
            <person name="Jiang W."/>
            <person name="Lv Y."/>
            <person name="Cheng L."/>
            <person name="Yang K."/>
            <person name="Chao B."/>
            <person name="Wang X."/>
            <person name="Li Y."/>
            <person name="Pan X."/>
            <person name="You X."/>
            <person name="Zhang Y."/>
            <person name="Yang J."/>
            <person name="Li J."/>
            <person name="Zhang X."/>
            <person name="Liu S."/>
            <person name="Sun C."/>
            <person name="Yang J."/>
            <person name="Shi Q."/>
        </authorList>
    </citation>
    <scope>NUCLEOTIDE SEQUENCE [LARGE SCALE GENOMIC DNA]</scope>
    <source>
        <strain evidence="25">JWS20170419001</strain>
        <tissue evidence="25">Muscle</tissue>
    </source>
</reference>
<dbReference type="Pfam" id="PF14843">
    <property type="entry name" value="GF_recep_IV"/>
    <property type="match status" value="1"/>
</dbReference>
<dbReference type="InterPro" id="IPR006212">
    <property type="entry name" value="Furin_repeat"/>
</dbReference>
<feature type="region of interest" description="Disordered" evidence="21">
    <location>
        <begin position="1044"/>
        <end position="1069"/>
    </location>
</feature>
<dbReference type="EC" id="2.7.10.1" evidence="3 18"/>
<evidence type="ECO:0000256" key="14">
    <source>
        <dbReference type="ARBA" id="ARBA00023157"/>
    </source>
</evidence>
<dbReference type="GO" id="GO:0022008">
    <property type="term" value="P:neurogenesis"/>
    <property type="evidence" value="ECO:0007669"/>
    <property type="project" value="TreeGrafter"/>
</dbReference>